<gene>
    <name evidence="2" type="ORF">DVH24_014537</name>
</gene>
<dbReference type="AlphaFoldDB" id="A0A498KLB2"/>
<organism evidence="2 3">
    <name type="scientific">Malus domestica</name>
    <name type="common">Apple</name>
    <name type="synonym">Pyrus malus</name>
    <dbReference type="NCBI Taxonomy" id="3750"/>
    <lineage>
        <taxon>Eukaryota</taxon>
        <taxon>Viridiplantae</taxon>
        <taxon>Streptophyta</taxon>
        <taxon>Embryophyta</taxon>
        <taxon>Tracheophyta</taxon>
        <taxon>Spermatophyta</taxon>
        <taxon>Magnoliopsida</taxon>
        <taxon>eudicotyledons</taxon>
        <taxon>Gunneridae</taxon>
        <taxon>Pentapetalae</taxon>
        <taxon>rosids</taxon>
        <taxon>fabids</taxon>
        <taxon>Rosales</taxon>
        <taxon>Rosaceae</taxon>
        <taxon>Amygdaloideae</taxon>
        <taxon>Maleae</taxon>
        <taxon>Malus</taxon>
    </lineage>
</organism>
<keyword evidence="1" id="KW-0808">Transferase</keyword>
<dbReference type="Proteomes" id="UP000290289">
    <property type="component" value="Chromosome 1"/>
</dbReference>
<dbReference type="GO" id="GO:0008194">
    <property type="term" value="F:UDP-glycosyltransferase activity"/>
    <property type="evidence" value="ECO:0007669"/>
    <property type="project" value="InterPro"/>
</dbReference>
<name>A0A498KLB2_MALDO</name>
<reference evidence="2 3" key="1">
    <citation type="submission" date="2018-10" db="EMBL/GenBank/DDBJ databases">
        <title>A high-quality apple genome assembly.</title>
        <authorList>
            <person name="Hu J."/>
        </authorList>
    </citation>
    <scope>NUCLEOTIDE SEQUENCE [LARGE SCALE GENOMIC DNA]</scope>
    <source>
        <strain evidence="3">cv. HFTH1</strain>
        <tissue evidence="2">Young leaf</tissue>
    </source>
</reference>
<keyword evidence="3" id="KW-1185">Reference proteome</keyword>
<evidence type="ECO:0000313" key="3">
    <source>
        <dbReference type="Proteomes" id="UP000290289"/>
    </source>
</evidence>
<dbReference type="SUPFAM" id="SSF53756">
    <property type="entry name" value="UDP-Glycosyltransferase/glycogen phosphorylase"/>
    <property type="match status" value="1"/>
</dbReference>
<accession>A0A498KLB2</accession>
<dbReference type="EMBL" id="RDQH01000327">
    <property type="protein sequence ID" value="RXI07971.1"/>
    <property type="molecule type" value="Genomic_DNA"/>
</dbReference>
<dbReference type="Gene3D" id="3.40.50.2000">
    <property type="entry name" value="Glycogen Phosphorylase B"/>
    <property type="match status" value="1"/>
</dbReference>
<sequence length="109" mass="12580">MSWKNIEYGVNLFKLNNDACMKWLEQQPKWSLTYVAFGSAAQLEAEQMKELAWGLRRSKCKFLWVVREVEAAKLPKGFAEETSEKGLVVTWCPQLEVLAHESVESFVTH</sequence>
<dbReference type="PANTHER" id="PTHR48045">
    <property type="entry name" value="UDP-GLYCOSYLTRANSFERASE 72B1"/>
    <property type="match status" value="1"/>
</dbReference>
<evidence type="ECO:0000256" key="1">
    <source>
        <dbReference type="ARBA" id="ARBA00022679"/>
    </source>
</evidence>
<evidence type="ECO:0000313" key="2">
    <source>
        <dbReference type="EMBL" id="RXI07971.1"/>
    </source>
</evidence>
<dbReference type="Pfam" id="PF00201">
    <property type="entry name" value="UDPGT"/>
    <property type="match status" value="1"/>
</dbReference>
<protein>
    <submittedName>
        <fullName evidence="2">Uncharacterized protein</fullName>
    </submittedName>
</protein>
<dbReference type="InterPro" id="IPR002213">
    <property type="entry name" value="UDP_glucos_trans"/>
</dbReference>
<comment type="caution">
    <text evidence="2">The sequence shown here is derived from an EMBL/GenBank/DDBJ whole genome shotgun (WGS) entry which is preliminary data.</text>
</comment>
<proteinExistence type="predicted"/>
<dbReference type="PANTHER" id="PTHR48045:SF26">
    <property type="entry name" value="UDP-GLYCOSYLTRANSFERASE 74E2-LIKE"/>
    <property type="match status" value="1"/>
</dbReference>
<dbReference type="STRING" id="3750.A0A498KLB2"/>